<organism evidence="3 4">
    <name type="scientific">Serendipita vermifera MAFF 305830</name>
    <dbReference type="NCBI Taxonomy" id="933852"/>
    <lineage>
        <taxon>Eukaryota</taxon>
        <taxon>Fungi</taxon>
        <taxon>Dikarya</taxon>
        <taxon>Basidiomycota</taxon>
        <taxon>Agaricomycotina</taxon>
        <taxon>Agaricomycetes</taxon>
        <taxon>Sebacinales</taxon>
        <taxon>Serendipitaceae</taxon>
        <taxon>Serendipita</taxon>
    </lineage>
</organism>
<feature type="compositionally biased region" description="Low complexity" evidence="2">
    <location>
        <begin position="484"/>
        <end position="497"/>
    </location>
</feature>
<name>A0A0C2WPU2_SERVB</name>
<evidence type="ECO:0000313" key="4">
    <source>
        <dbReference type="Proteomes" id="UP000054097"/>
    </source>
</evidence>
<feature type="compositionally biased region" description="Basic and acidic residues" evidence="2">
    <location>
        <begin position="384"/>
        <end position="393"/>
    </location>
</feature>
<dbReference type="STRING" id="933852.A0A0C2WPU2"/>
<accession>A0A0C2WPU2</accession>
<dbReference type="SUPFAM" id="SSF90257">
    <property type="entry name" value="Myosin rod fragments"/>
    <property type="match status" value="1"/>
</dbReference>
<feature type="coiled-coil region" evidence="1">
    <location>
        <begin position="286"/>
        <end position="371"/>
    </location>
</feature>
<feature type="coiled-coil region" evidence="1">
    <location>
        <begin position="78"/>
        <end position="105"/>
    </location>
</feature>
<feature type="compositionally biased region" description="Polar residues" evidence="2">
    <location>
        <begin position="465"/>
        <end position="476"/>
    </location>
</feature>
<dbReference type="OrthoDB" id="3254856at2759"/>
<feature type="region of interest" description="Disordered" evidence="2">
    <location>
        <begin position="384"/>
        <end position="545"/>
    </location>
</feature>
<proteinExistence type="predicted"/>
<dbReference type="HOGENOM" id="CLU_499826_0_0_1"/>
<reference evidence="4" key="2">
    <citation type="submission" date="2015-01" db="EMBL/GenBank/DDBJ databases">
        <title>Evolutionary Origins and Diversification of the Mycorrhizal Mutualists.</title>
        <authorList>
            <consortium name="DOE Joint Genome Institute"/>
            <consortium name="Mycorrhizal Genomics Consortium"/>
            <person name="Kohler A."/>
            <person name="Kuo A."/>
            <person name="Nagy L.G."/>
            <person name="Floudas D."/>
            <person name="Copeland A."/>
            <person name="Barry K.W."/>
            <person name="Cichocki N."/>
            <person name="Veneault-Fourrey C."/>
            <person name="LaButti K."/>
            <person name="Lindquist E.A."/>
            <person name="Lipzen A."/>
            <person name="Lundell T."/>
            <person name="Morin E."/>
            <person name="Murat C."/>
            <person name="Riley R."/>
            <person name="Ohm R."/>
            <person name="Sun H."/>
            <person name="Tunlid A."/>
            <person name="Henrissat B."/>
            <person name="Grigoriev I.V."/>
            <person name="Hibbett D.S."/>
            <person name="Martin F."/>
        </authorList>
    </citation>
    <scope>NUCLEOTIDE SEQUENCE [LARGE SCALE GENOMIC DNA]</scope>
    <source>
        <strain evidence="4">MAFF 305830</strain>
    </source>
</reference>
<dbReference type="Proteomes" id="UP000054097">
    <property type="component" value="Unassembled WGS sequence"/>
</dbReference>
<protein>
    <submittedName>
        <fullName evidence="3">Uncharacterized protein</fullName>
    </submittedName>
</protein>
<feature type="compositionally biased region" description="Low complexity" evidence="2">
    <location>
        <begin position="445"/>
        <end position="463"/>
    </location>
</feature>
<evidence type="ECO:0000313" key="3">
    <source>
        <dbReference type="EMBL" id="KIM28223.1"/>
    </source>
</evidence>
<dbReference type="EMBL" id="KN824294">
    <property type="protein sequence ID" value="KIM28223.1"/>
    <property type="molecule type" value="Genomic_DNA"/>
</dbReference>
<reference evidence="3 4" key="1">
    <citation type="submission" date="2014-04" db="EMBL/GenBank/DDBJ databases">
        <authorList>
            <consortium name="DOE Joint Genome Institute"/>
            <person name="Kuo A."/>
            <person name="Zuccaro A."/>
            <person name="Kohler A."/>
            <person name="Nagy L.G."/>
            <person name="Floudas D."/>
            <person name="Copeland A."/>
            <person name="Barry K.W."/>
            <person name="Cichocki N."/>
            <person name="Veneault-Fourrey C."/>
            <person name="LaButti K."/>
            <person name="Lindquist E.A."/>
            <person name="Lipzen A."/>
            <person name="Lundell T."/>
            <person name="Morin E."/>
            <person name="Murat C."/>
            <person name="Sun H."/>
            <person name="Tunlid A."/>
            <person name="Henrissat B."/>
            <person name="Grigoriev I.V."/>
            <person name="Hibbett D.S."/>
            <person name="Martin F."/>
            <person name="Nordberg H.P."/>
            <person name="Cantor M.N."/>
            <person name="Hua S.X."/>
        </authorList>
    </citation>
    <scope>NUCLEOTIDE SEQUENCE [LARGE SCALE GENOMIC DNA]</scope>
    <source>
        <strain evidence="3 4">MAFF 305830</strain>
    </source>
</reference>
<dbReference type="AlphaFoldDB" id="A0A0C2WPU2"/>
<sequence length="545" mass="61591">MTSRKMLLVPLPLTLQHFLRFTSDHIPTLTLLAFVAIQFILNMLHYIPAKYWQNWVDRTRNVLKTLLDRDYRRDKYQIELLRQRLAEADRRNAATTQELDLSQDNCRVLRERLVRHSTECDAHKTLHESEMARLTKQLESQGKLLVETEALLEALRAGDSTRLARHHSSGSVDHQEKSAHVDKIRQLEEQVATLTKERRDIVGDIQKLQGAHQTVQDQCSKILHVNSQLQTENEGLVKRLEAMEAMERRLTESRNEALTRLNQSLQNSTASQSAFDHQKEELLRRVEDAEASKNLVQLLLQEKEQQLAGIQSQPIDHSDAYTQLQERIKLLEATQTQADQKEAIEKSQSKVAELEASLAEKMKAYDELARQIGSKDEEINRLSEIIEHGDLRPHKLKKPRSSMPPTPPATISHGHSGSISSRFGFDRERKRTVSSGSHHHHHGDSPTTSPAHRAQAALPAAEPYNVSTTGTVSGSVAESDKAADTSMASSATSNMLAPPEHSKHSHPRRRSIGGTRQRLSSILGIHIGGDKDKSEKKEEKAKEEH</sequence>
<keyword evidence="1" id="KW-0175">Coiled coil</keyword>
<feature type="compositionally biased region" description="Basic and acidic residues" evidence="2">
    <location>
        <begin position="528"/>
        <end position="545"/>
    </location>
</feature>
<feature type="coiled-coil region" evidence="1">
    <location>
        <begin position="177"/>
        <end position="246"/>
    </location>
</feature>
<evidence type="ECO:0000256" key="1">
    <source>
        <dbReference type="SAM" id="Coils"/>
    </source>
</evidence>
<keyword evidence="4" id="KW-1185">Reference proteome</keyword>
<feature type="compositionally biased region" description="Low complexity" evidence="2">
    <location>
        <begin position="411"/>
        <end position="421"/>
    </location>
</feature>
<gene>
    <name evidence="3" type="ORF">M408DRAFT_329577</name>
</gene>
<evidence type="ECO:0000256" key="2">
    <source>
        <dbReference type="SAM" id="MobiDB-lite"/>
    </source>
</evidence>